<dbReference type="InterPro" id="IPR001123">
    <property type="entry name" value="LeuE-type"/>
</dbReference>
<comment type="caution">
    <text evidence="7">The sequence shown here is derived from an EMBL/GenBank/DDBJ whole genome shotgun (WGS) entry which is preliminary data.</text>
</comment>
<dbReference type="Pfam" id="PF01810">
    <property type="entry name" value="LysE"/>
    <property type="match status" value="1"/>
</dbReference>
<feature type="transmembrane region" description="Helical" evidence="6">
    <location>
        <begin position="171"/>
        <end position="190"/>
    </location>
</feature>
<accession>A0A4U0QR65</accession>
<keyword evidence="4 6" id="KW-1133">Transmembrane helix</keyword>
<dbReference type="RefSeq" id="WP_136856593.1">
    <property type="nucleotide sequence ID" value="NZ_SUNH01000012.1"/>
</dbReference>
<evidence type="ECO:0000256" key="3">
    <source>
        <dbReference type="ARBA" id="ARBA00022692"/>
    </source>
</evidence>
<dbReference type="GO" id="GO:0015171">
    <property type="term" value="F:amino acid transmembrane transporter activity"/>
    <property type="evidence" value="ECO:0007669"/>
    <property type="project" value="TreeGrafter"/>
</dbReference>
<dbReference type="GO" id="GO:0005886">
    <property type="term" value="C:plasma membrane"/>
    <property type="evidence" value="ECO:0007669"/>
    <property type="project" value="UniProtKB-SubCell"/>
</dbReference>
<keyword evidence="2" id="KW-1003">Cell membrane</keyword>
<dbReference type="Proteomes" id="UP000306223">
    <property type="component" value="Unassembled WGS sequence"/>
</dbReference>
<protein>
    <submittedName>
        <fullName evidence="7">LysE family translocator</fullName>
    </submittedName>
</protein>
<evidence type="ECO:0000256" key="6">
    <source>
        <dbReference type="SAM" id="Phobius"/>
    </source>
</evidence>
<evidence type="ECO:0000256" key="1">
    <source>
        <dbReference type="ARBA" id="ARBA00004651"/>
    </source>
</evidence>
<evidence type="ECO:0000313" key="7">
    <source>
        <dbReference type="EMBL" id="TJZ84415.1"/>
    </source>
</evidence>
<keyword evidence="5 6" id="KW-0472">Membrane</keyword>
<gene>
    <name evidence="7" type="ORF">FA740_09800</name>
</gene>
<evidence type="ECO:0000256" key="4">
    <source>
        <dbReference type="ARBA" id="ARBA00022989"/>
    </source>
</evidence>
<sequence>MDALIGLAAFAAATTVTPGPNNTMLMATGANRGLRGSWPHMGGIMLGFAVMVLALGAGLAPAVEGRPGLRAAMQAAGLAYVAWLAWRIARAAPPGQARAARPVTLCQAAAFQWVNPKAWAMVLAALATHGAVPGGPVTVAMVFAAIGLPCHLLWVLAGARIARLIADPARLRLFNGAMAVLLVGSMLPVLL</sequence>
<proteinExistence type="predicted"/>
<dbReference type="PANTHER" id="PTHR30086:SF20">
    <property type="entry name" value="ARGININE EXPORTER PROTEIN ARGO-RELATED"/>
    <property type="match status" value="1"/>
</dbReference>
<dbReference type="EMBL" id="SUNH01000012">
    <property type="protein sequence ID" value="TJZ84415.1"/>
    <property type="molecule type" value="Genomic_DNA"/>
</dbReference>
<dbReference type="GO" id="GO:0033228">
    <property type="term" value="P:cysteine export across plasma membrane"/>
    <property type="evidence" value="ECO:0007669"/>
    <property type="project" value="TreeGrafter"/>
</dbReference>
<evidence type="ECO:0000256" key="5">
    <source>
        <dbReference type="ARBA" id="ARBA00023136"/>
    </source>
</evidence>
<feature type="transmembrane region" description="Helical" evidence="6">
    <location>
        <begin position="137"/>
        <end position="159"/>
    </location>
</feature>
<name>A0A4U0QR65_9RHOB</name>
<feature type="transmembrane region" description="Helical" evidence="6">
    <location>
        <begin position="72"/>
        <end position="89"/>
    </location>
</feature>
<dbReference type="AlphaFoldDB" id="A0A4U0QR65"/>
<keyword evidence="8" id="KW-1185">Reference proteome</keyword>
<feature type="transmembrane region" description="Helical" evidence="6">
    <location>
        <begin position="42"/>
        <end position="60"/>
    </location>
</feature>
<comment type="subcellular location">
    <subcellularLocation>
        <location evidence="1">Cell membrane</location>
        <topology evidence="1">Multi-pass membrane protein</topology>
    </subcellularLocation>
</comment>
<organism evidence="7 8">
    <name type="scientific">Paracoccus hibiscisoli</name>
    <dbReference type="NCBI Taxonomy" id="2023261"/>
    <lineage>
        <taxon>Bacteria</taxon>
        <taxon>Pseudomonadati</taxon>
        <taxon>Pseudomonadota</taxon>
        <taxon>Alphaproteobacteria</taxon>
        <taxon>Rhodobacterales</taxon>
        <taxon>Paracoccaceae</taxon>
        <taxon>Paracoccus</taxon>
    </lineage>
</organism>
<dbReference type="PANTHER" id="PTHR30086">
    <property type="entry name" value="ARGININE EXPORTER PROTEIN ARGO"/>
    <property type="match status" value="1"/>
</dbReference>
<reference evidence="7 8" key="1">
    <citation type="submission" date="2019-04" db="EMBL/GenBank/DDBJ databases">
        <authorList>
            <person name="Li J."/>
        </authorList>
    </citation>
    <scope>NUCLEOTIDE SEQUENCE [LARGE SCALE GENOMIC DNA]</scope>
    <source>
        <strain evidence="7 8">CCTCC AB2016182</strain>
    </source>
</reference>
<evidence type="ECO:0000256" key="2">
    <source>
        <dbReference type="ARBA" id="ARBA00022475"/>
    </source>
</evidence>
<evidence type="ECO:0000313" key="8">
    <source>
        <dbReference type="Proteomes" id="UP000306223"/>
    </source>
</evidence>
<dbReference type="OrthoDB" id="9812084at2"/>
<keyword evidence="3 6" id="KW-0812">Transmembrane</keyword>